<dbReference type="EMBL" id="LNIX01000011">
    <property type="protein sequence ID" value="OXA48440.1"/>
    <property type="molecule type" value="Genomic_DNA"/>
</dbReference>
<evidence type="ECO:0000313" key="3">
    <source>
        <dbReference type="Proteomes" id="UP000198287"/>
    </source>
</evidence>
<evidence type="ECO:0000256" key="1">
    <source>
        <dbReference type="SAM" id="Phobius"/>
    </source>
</evidence>
<gene>
    <name evidence="2" type="ORF">Fcan01_16476</name>
</gene>
<keyword evidence="1" id="KW-1133">Transmembrane helix</keyword>
<evidence type="ECO:0000313" key="2">
    <source>
        <dbReference type="EMBL" id="OXA48440.1"/>
    </source>
</evidence>
<reference evidence="2 3" key="1">
    <citation type="submission" date="2015-12" db="EMBL/GenBank/DDBJ databases">
        <title>The genome of Folsomia candida.</title>
        <authorList>
            <person name="Faddeeva A."/>
            <person name="Derks M.F."/>
            <person name="Anvar Y."/>
            <person name="Smit S."/>
            <person name="Van Straalen N."/>
            <person name="Roelofs D."/>
        </authorList>
    </citation>
    <scope>NUCLEOTIDE SEQUENCE [LARGE SCALE GENOMIC DNA]</scope>
    <source>
        <strain evidence="2 3">VU population</strain>
        <tissue evidence="2">Whole body</tissue>
    </source>
</reference>
<keyword evidence="3" id="KW-1185">Reference proteome</keyword>
<dbReference type="Proteomes" id="UP000198287">
    <property type="component" value="Unassembled WGS sequence"/>
</dbReference>
<proteinExistence type="predicted"/>
<organism evidence="2 3">
    <name type="scientific">Folsomia candida</name>
    <name type="common">Springtail</name>
    <dbReference type="NCBI Taxonomy" id="158441"/>
    <lineage>
        <taxon>Eukaryota</taxon>
        <taxon>Metazoa</taxon>
        <taxon>Ecdysozoa</taxon>
        <taxon>Arthropoda</taxon>
        <taxon>Hexapoda</taxon>
        <taxon>Collembola</taxon>
        <taxon>Entomobryomorpha</taxon>
        <taxon>Isotomoidea</taxon>
        <taxon>Isotomidae</taxon>
        <taxon>Proisotominae</taxon>
        <taxon>Folsomia</taxon>
    </lineage>
</organism>
<feature type="transmembrane region" description="Helical" evidence="1">
    <location>
        <begin position="59"/>
        <end position="87"/>
    </location>
</feature>
<keyword evidence="1" id="KW-0472">Membrane</keyword>
<comment type="caution">
    <text evidence="2">The sequence shown here is derived from an EMBL/GenBank/DDBJ whole genome shotgun (WGS) entry which is preliminary data.</text>
</comment>
<sequence length="210" mass="23046">MNPPKNLVAKWKFISKLNNNFSNFLRIAAPSVLVLLMVIEAGMKPFLGCGWNDSSSKVGFVFLLVVQGCAIFCLAGSLTCFMFTVLFESLHCVIEHLSYLKRSDDPLRGTRLTISLQIYNQLQIFVAQINLCLRKVSLPTTVVGVIVSNILGLSLTILLGARLLDHIGNLFLPMATTLSTMFTIVLGTSYCEDGEACGGKGYQVVYPNED</sequence>
<name>A0A226DTP9_FOLCA</name>
<dbReference type="AlphaFoldDB" id="A0A226DTP9"/>
<feature type="transmembrane region" description="Helical" evidence="1">
    <location>
        <begin position="142"/>
        <end position="164"/>
    </location>
</feature>
<keyword evidence="1" id="KW-0812">Transmembrane</keyword>
<accession>A0A226DTP9</accession>
<protein>
    <submittedName>
        <fullName evidence="2">Uncharacterized protein</fullName>
    </submittedName>
</protein>
<feature type="transmembrane region" description="Helical" evidence="1">
    <location>
        <begin position="21"/>
        <end position="39"/>
    </location>
</feature>